<evidence type="ECO:0000256" key="6">
    <source>
        <dbReference type="ARBA" id="ARBA00022967"/>
    </source>
</evidence>
<dbReference type="Pfam" id="PF00122">
    <property type="entry name" value="E1-E2_ATPase"/>
    <property type="match status" value="1"/>
</dbReference>
<feature type="transmembrane region" description="Helical" evidence="11">
    <location>
        <begin position="944"/>
        <end position="962"/>
    </location>
</feature>
<evidence type="ECO:0000259" key="12">
    <source>
        <dbReference type="SMART" id="SM00831"/>
    </source>
</evidence>
<evidence type="ECO:0000256" key="2">
    <source>
        <dbReference type="ARBA" id="ARBA00005675"/>
    </source>
</evidence>
<dbReference type="SUPFAM" id="SSF81653">
    <property type="entry name" value="Calcium ATPase, transduction domain A"/>
    <property type="match status" value="1"/>
</dbReference>
<evidence type="ECO:0000256" key="9">
    <source>
        <dbReference type="ARBA" id="ARBA00049360"/>
    </source>
</evidence>
<dbReference type="PRINTS" id="PR00119">
    <property type="entry name" value="CATATPASE"/>
</dbReference>
<dbReference type="SUPFAM" id="SSF56784">
    <property type="entry name" value="HAD-like"/>
    <property type="match status" value="1"/>
</dbReference>
<evidence type="ECO:0000256" key="8">
    <source>
        <dbReference type="ARBA" id="ARBA00023136"/>
    </source>
</evidence>
<dbReference type="Gene3D" id="3.40.1110.10">
    <property type="entry name" value="Calcium-transporting ATPase, cytoplasmic domain N"/>
    <property type="match status" value="2"/>
</dbReference>
<dbReference type="SFLD" id="SFLDS00003">
    <property type="entry name" value="Haloacid_Dehalogenase"/>
    <property type="match status" value="1"/>
</dbReference>
<dbReference type="InterPro" id="IPR001757">
    <property type="entry name" value="P_typ_ATPase"/>
</dbReference>
<feature type="transmembrane region" description="Helical" evidence="11">
    <location>
        <begin position="880"/>
        <end position="897"/>
    </location>
</feature>
<evidence type="ECO:0000313" key="14">
    <source>
        <dbReference type="Proteomes" id="UP001589608"/>
    </source>
</evidence>
<dbReference type="NCBIfam" id="TIGR01494">
    <property type="entry name" value="ATPase_P-type"/>
    <property type="match status" value="2"/>
</dbReference>
<dbReference type="Pfam" id="PF00689">
    <property type="entry name" value="Cation_ATPase_C"/>
    <property type="match status" value="1"/>
</dbReference>
<comment type="similarity">
    <text evidence="2">Belongs to the cation transport ATPase (P-type) (TC 3.A.3) family. Type IIA subfamily.</text>
</comment>
<dbReference type="InterPro" id="IPR006068">
    <property type="entry name" value="ATPase_P-typ_cation-transptr_C"/>
</dbReference>
<keyword evidence="6" id="KW-1278">Translocase</keyword>
<dbReference type="InterPro" id="IPR044492">
    <property type="entry name" value="P_typ_ATPase_HD_dom"/>
</dbReference>
<feature type="compositionally biased region" description="Low complexity" evidence="10">
    <location>
        <begin position="480"/>
        <end position="491"/>
    </location>
</feature>
<feature type="transmembrane region" description="Helical" evidence="11">
    <location>
        <begin position="843"/>
        <end position="868"/>
    </location>
</feature>
<accession>A0ABV5MN19</accession>
<evidence type="ECO:0000256" key="11">
    <source>
        <dbReference type="SAM" id="Phobius"/>
    </source>
</evidence>
<feature type="domain" description="Cation-transporting P-type ATPase N-terminal" evidence="12">
    <location>
        <begin position="5"/>
        <end position="79"/>
    </location>
</feature>
<reference evidence="13 14" key="1">
    <citation type="submission" date="2024-09" db="EMBL/GenBank/DDBJ databases">
        <authorList>
            <person name="Sun Q."/>
            <person name="Mori K."/>
        </authorList>
    </citation>
    <scope>NUCLEOTIDE SEQUENCE [LARGE SCALE GENOMIC DNA]</scope>
    <source>
        <strain evidence="13 14">JCM 3307</strain>
    </source>
</reference>
<evidence type="ECO:0000256" key="1">
    <source>
        <dbReference type="ARBA" id="ARBA00004651"/>
    </source>
</evidence>
<dbReference type="InterPro" id="IPR023214">
    <property type="entry name" value="HAD_sf"/>
</dbReference>
<comment type="catalytic activity">
    <reaction evidence="9">
        <text>ATP + H2O = ADP + phosphate + H(+)</text>
        <dbReference type="Rhea" id="RHEA:13065"/>
        <dbReference type="ChEBI" id="CHEBI:15377"/>
        <dbReference type="ChEBI" id="CHEBI:15378"/>
        <dbReference type="ChEBI" id="CHEBI:30616"/>
        <dbReference type="ChEBI" id="CHEBI:43474"/>
        <dbReference type="ChEBI" id="CHEBI:456216"/>
    </reaction>
</comment>
<dbReference type="RefSeq" id="WP_223092433.1">
    <property type="nucleotide sequence ID" value="NZ_CP061913.1"/>
</dbReference>
<keyword evidence="3 11" id="KW-0812">Transmembrane</keyword>
<keyword evidence="7 11" id="KW-1133">Transmembrane helix</keyword>
<evidence type="ECO:0000256" key="5">
    <source>
        <dbReference type="ARBA" id="ARBA00022840"/>
    </source>
</evidence>
<feature type="region of interest" description="Disordered" evidence="10">
    <location>
        <begin position="607"/>
        <end position="637"/>
    </location>
</feature>
<evidence type="ECO:0000256" key="3">
    <source>
        <dbReference type="ARBA" id="ARBA00022692"/>
    </source>
</evidence>
<dbReference type="InterPro" id="IPR023298">
    <property type="entry name" value="ATPase_P-typ_TM_dom_sf"/>
</dbReference>
<evidence type="ECO:0000256" key="7">
    <source>
        <dbReference type="ARBA" id="ARBA00022989"/>
    </source>
</evidence>
<dbReference type="SMART" id="SM00831">
    <property type="entry name" value="Cation_ATPase_N"/>
    <property type="match status" value="1"/>
</dbReference>
<feature type="transmembrane region" description="Helical" evidence="11">
    <location>
        <begin position="802"/>
        <end position="823"/>
    </location>
</feature>
<dbReference type="Gene3D" id="2.70.150.10">
    <property type="entry name" value="Calcium-transporting ATPase, cytoplasmic transduction domain A"/>
    <property type="match status" value="1"/>
</dbReference>
<dbReference type="InterPro" id="IPR008250">
    <property type="entry name" value="ATPase_P-typ_transduc_dom_A_sf"/>
</dbReference>
<dbReference type="SUPFAM" id="SSF81660">
    <property type="entry name" value="Metal cation-transporting ATPase, ATP-binding domain N"/>
    <property type="match status" value="1"/>
</dbReference>
<dbReference type="Pfam" id="PF00690">
    <property type="entry name" value="Cation_ATPase_N"/>
    <property type="match status" value="1"/>
</dbReference>
<feature type="transmembrane region" description="Helical" evidence="11">
    <location>
        <begin position="63"/>
        <end position="96"/>
    </location>
</feature>
<evidence type="ECO:0000256" key="10">
    <source>
        <dbReference type="SAM" id="MobiDB-lite"/>
    </source>
</evidence>
<keyword evidence="14" id="KW-1185">Reference proteome</keyword>
<keyword evidence="8 11" id="KW-0472">Membrane</keyword>
<dbReference type="PANTHER" id="PTHR43294:SF20">
    <property type="entry name" value="P-TYPE ATPASE"/>
    <property type="match status" value="1"/>
</dbReference>
<dbReference type="Gene3D" id="1.20.1110.10">
    <property type="entry name" value="Calcium-transporting ATPase, transmembrane domain"/>
    <property type="match status" value="2"/>
</dbReference>
<keyword evidence="4" id="KW-0547">Nucleotide-binding</keyword>
<evidence type="ECO:0000313" key="13">
    <source>
        <dbReference type="EMBL" id="MFB9450252.1"/>
    </source>
</evidence>
<dbReference type="Proteomes" id="UP001589608">
    <property type="component" value="Unassembled WGS sequence"/>
</dbReference>
<dbReference type="Pfam" id="PF00702">
    <property type="entry name" value="Hydrolase"/>
    <property type="match status" value="1"/>
</dbReference>
<dbReference type="SFLD" id="SFLDG00002">
    <property type="entry name" value="C1.7:_P-type_atpase_like"/>
    <property type="match status" value="1"/>
</dbReference>
<sequence>MTAHTYFDEPADAVLHALGGTATGLPAAERAARRARYGPNRPGPVRRPKRWLPELAEAFTEPLQLLLIAVAVLSAVFGELSDAVAIAAVIAVVAVLETSTEMRAARSIEALRAMTAPTARLVTPGGVREVPAADLVPGDVVAVEAGDVVPADARVIAARGLRVDESTLTGEAAAVGKSAVAVPAGTPLAARSSMLHAGTAVVAGDGRAVLTATGTHSELGRLGRLVAETREPPTPLQRTLTQLAKAVLVIAIAASVAVPLVGVLAGQPVRDMLLSGLTIAFATVPEELPILVVVLLAVGGRRLARRGALLRRLRAGETIGAVDVIVTDKTGTLTENRLELTELVGDRRAILTTAVAAYPPGGREPMEQQLLAAAAAEGIAEPGPALTGHPFDPQRKLLSRVHRTAGDGLRLAVAGAPEAVLERCVLAPAARARIEAEVADRARRGLRVIAFAERSLTGTPTAPAEDGDPADHEPTGGPVDLDLAGGSADGASTGGRGLTGGSADRDLAGDTGEREVVGGSADRDATGGVGDLDLAGGVGERDEVEAGLRFTGLACFTDPLRPDVAAAVATLQGAGVATIVVTGDHPETAAAVAAAAGLPTAAGAAPVATLHGPGTTTIARPGDTRETAAGRPDADRPAAADRLANAGLSAAAGRLATAGPSAGRLVARGDLLTDASDEELAPLLVHGTVVARATPAAKHRLVQALQARGHTVAVTGDGANDAPALAAADVGIAMGRRGADLARAAADIVLTDDAYPTVVAAVATGRNIGAQLRRAVAFYLGAKVALVIVLLTALAAGLPVPFAPVHIVLLEIFMDLGASVAFVAEPTAPHAMHRPPRPSGPRFLDRAAVTAIATVAVTLTLAVLPGYLLLAHDNPPTARAAAVLGWLAGHALIAWTLRTRPGLAWRTNAAFPAWAAAATAVALLATLTPAGRLLHLDPLTARDTAIVTLTVAAAVILSLATARATHLRDRL</sequence>
<feature type="transmembrane region" description="Helical" evidence="11">
    <location>
        <begin position="776"/>
        <end position="796"/>
    </location>
</feature>
<dbReference type="Pfam" id="PF13246">
    <property type="entry name" value="Cation_ATPase"/>
    <property type="match status" value="1"/>
</dbReference>
<dbReference type="PANTHER" id="PTHR43294">
    <property type="entry name" value="SODIUM/POTASSIUM-TRANSPORTING ATPASE SUBUNIT ALPHA"/>
    <property type="match status" value="1"/>
</dbReference>
<comment type="caution">
    <text evidence="13">The sequence shown here is derived from an EMBL/GenBank/DDBJ whole genome shotgun (WGS) entry which is preliminary data.</text>
</comment>
<feature type="region of interest" description="Disordered" evidence="10">
    <location>
        <begin position="457"/>
        <end position="536"/>
    </location>
</feature>
<protein>
    <submittedName>
        <fullName evidence="13">Cation-translocating P-type ATPase</fullName>
    </submittedName>
</protein>
<dbReference type="InterPro" id="IPR036412">
    <property type="entry name" value="HAD-like_sf"/>
</dbReference>
<comment type="subcellular location">
    <subcellularLocation>
        <location evidence="1">Cell membrane</location>
        <topology evidence="1">Multi-pass membrane protein</topology>
    </subcellularLocation>
</comment>
<dbReference type="PROSITE" id="PS00154">
    <property type="entry name" value="ATPASE_E1_E2"/>
    <property type="match status" value="1"/>
</dbReference>
<dbReference type="InterPro" id="IPR018303">
    <property type="entry name" value="ATPase_P-typ_P_site"/>
</dbReference>
<feature type="compositionally biased region" description="Basic and acidic residues" evidence="10">
    <location>
        <begin position="503"/>
        <end position="525"/>
    </location>
</feature>
<dbReference type="Gene3D" id="3.40.50.1000">
    <property type="entry name" value="HAD superfamily/HAD-like"/>
    <property type="match status" value="1"/>
</dbReference>
<evidence type="ECO:0000256" key="4">
    <source>
        <dbReference type="ARBA" id="ARBA00022741"/>
    </source>
</evidence>
<dbReference type="EMBL" id="JBHMCA010000073">
    <property type="protein sequence ID" value="MFB9450252.1"/>
    <property type="molecule type" value="Genomic_DNA"/>
</dbReference>
<dbReference type="SUPFAM" id="SSF81665">
    <property type="entry name" value="Calcium ATPase, transmembrane domain M"/>
    <property type="match status" value="1"/>
</dbReference>
<keyword evidence="5" id="KW-0067">ATP-binding</keyword>
<dbReference type="SFLD" id="SFLDF00027">
    <property type="entry name" value="p-type_atpase"/>
    <property type="match status" value="1"/>
</dbReference>
<proteinExistence type="inferred from homology"/>
<dbReference type="InterPro" id="IPR004014">
    <property type="entry name" value="ATPase_P-typ_cation-transptr_N"/>
</dbReference>
<dbReference type="InterPro" id="IPR050510">
    <property type="entry name" value="Cation_transp_ATPase_P-type"/>
</dbReference>
<organism evidence="13 14">
    <name type="scientific">Dactylosporangium vinaceum</name>
    <dbReference type="NCBI Taxonomy" id="53362"/>
    <lineage>
        <taxon>Bacteria</taxon>
        <taxon>Bacillati</taxon>
        <taxon>Actinomycetota</taxon>
        <taxon>Actinomycetes</taxon>
        <taxon>Micromonosporales</taxon>
        <taxon>Micromonosporaceae</taxon>
        <taxon>Dactylosporangium</taxon>
    </lineage>
</organism>
<feature type="compositionally biased region" description="Basic and acidic residues" evidence="10">
    <location>
        <begin position="622"/>
        <end position="637"/>
    </location>
</feature>
<dbReference type="InterPro" id="IPR023299">
    <property type="entry name" value="ATPase_P-typ_cyto_dom_N"/>
</dbReference>
<name>A0ABV5MN19_9ACTN</name>
<feature type="transmembrane region" description="Helical" evidence="11">
    <location>
        <begin position="246"/>
        <end position="268"/>
    </location>
</feature>
<feature type="transmembrane region" description="Helical" evidence="11">
    <location>
        <begin position="909"/>
        <end position="932"/>
    </location>
</feature>
<dbReference type="InterPro" id="IPR059000">
    <property type="entry name" value="ATPase_P-type_domA"/>
</dbReference>
<gene>
    <name evidence="13" type="ORF">ACFFTR_44845</name>
</gene>